<proteinExistence type="predicted"/>
<name>A0A078B8I6_STYLE</name>
<evidence type="ECO:0000313" key="3">
    <source>
        <dbReference type="Proteomes" id="UP000039865"/>
    </source>
</evidence>
<feature type="transmembrane region" description="Helical" evidence="1">
    <location>
        <begin position="69"/>
        <end position="91"/>
    </location>
</feature>
<accession>A0A078B8I6</accession>
<dbReference type="EMBL" id="CCKQ01018736">
    <property type="protein sequence ID" value="CDW90719.1"/>
    <property type="molecule type" value="Genomic_DNA"/>
</dbReference>
<organism evidence="2 3">
    <name type="scientific">Stylonychia lemnae</name>
    <name type="common">Ciliate</name>
    <dbReference type="NCBI Taxonomy" id="5949"/>
    <lineage>
        <taxon>Eukaryota</taxon>
        <taxon>Sar</taxon>
        <taxon>Alveolata</taxon>
        <taxon>Ciliophora</taxon>
        <taxon>Intramacronucleata</taxon>
        <taxon>Spirotrichea</taxon>
        <taxon>Stichotrichia</taxon>
        <taxon>Sporadotrichida</taxon>
        <taxon>Oxytrichidae</taxon>
        <taxon>Stylonychinae</taxon>
        <taxon>Stylonychia</taxon>
    </lineage>
</organism>
<dbReference type="AlphaFoldDB" id="A0A078B8I6"/>
<keyword evidence="1" id="KW-1133">Transmembrane helix</keyword>
<evidence type="ECO:0000313" key="2">
    <source>
        <dbReference type="EMBL" id="CDW90719.1"/>
    </source>
</evidence>
<keyword evidence="1" id="KW-0472">Membrane</keyword>
<feature type="transmembrane region" description="Helical" evidence="1">
    <location>
        <begin position="12"/>
        <end position="31"/>
    </location>
</feature>
<keyword evidence="3" id="KW-1185">Reference proteome</keyword>
<reference evidence="2 3" key="1">
    <citation type="submission" date="2014-06" db="EMBL/GenBank/DDBJ databases">
        <authorList>
            <person name="Swart Estienne"/>
        </authorList>
    </citation>
    <scope>NUCLEOTIDE SEQUENCE [LARGE SCALE GENOMIC DNA]</scope>
    <source>
        <strain evidence="2 3">130c</strain>
    </source>
</reference>
<sequence length="133" mass="15135">MDDQAAKGLRVTNMISIAVVLVLIIIMGVLYTLFELFLAIYILEIIMVILNIGYLFLPSVHAAFNRLKAFLIYLPCLLMLILTTVEFFRLFVSWIRYPGSYNVGTQIVCLITLVTEFAHNFTYALYARKCAAV</sequence>
<feature type="transmembrane region" description="Helical" evidence="1">
    <location>
        <begin position="37"/>
        <end position="57"/>
    </location>
</feature>
<dbReference type="InParanoid" id="A0A078B8I6"/>
<protein>
    <submittedName>
        <fullName evidence="2">Uncharacterized protein</fullName>
    </submittedName>
</protein>
<dbReference type="Proteomes" id="UP000039865">
    <property type="component" value="Unassembled WGS sequence"/>
</dbReference>
<gene>
    <name evidence="2" type="primary">Contig4355.g4662</name>
    <name evidence="2" type="ORF">STYLEM_19865</name>
</gene>
<feature type="transmembrane region" description="Helical" evidence="1">
    <location>
        <begin position="103"/>
        <end position="126"/>
    </location>
</feature>
<evidence type="ECO:0000256" key="1">
    <source>
        <dbReference type="SAM" id="Phobius"/>
    </source>
</evidence>
<keyword evidence="1" id="KW-0812">Transmembrane</keyword>